<reference evidence="3 4" key="1">
    <citation type="journal article" date="2020" name="J. Phycol.">
        <title>Comparative genome analysis reveals Cyanidiococcus gen. nov., a new extremophilic red algal genus sister to Cyanidioschyzon (Cyanidioschyzonaceae, Rhodophyta).</title>
        <authorList>
            <person name="Liu S.-L."/>
            <person name="Chiang Y.-R."/>
            <person name="Yoon H.S."/>
            <person name="Fu H.-Y."/>
        </authorList>
    </citation>
    <scope>NUCLEOTIDE SEQUENCE [LARGE SCALE GENOMIC DNA]</scope>
    <source>
        <strain evidence="3 4">THAL066</strain>
    </source>
</reference>
<proteinExistence type="predicted"/>
<evidence type="ECO:0000313" key="4">
    <source>
        <dbReference type="Proteomes" id="UP000530660"/>
    </source>
</evidence>
<dbReference type="AlphaFoldDB" id="A0A7J7IQ18"/>
<dbReference type="OrthoDB" id="10415540at2759"/>
<keyword evidence="2" id="KW-0812">Transmembrane</keyword>
<feature type="compositionally biased region" description="Low complexity" evidence="1">
    <location>
        <begin position="62"/>
        <end position="77"/>
    </location>
</feature>
<evidence type="ECO:0000313" key="3">
    <source>
        <dbReference type="EMBL" id="KAF6004654.1"/>
    </source>
</evidence>
<keyword evidence="2" id="KW-0472">Membrane</keyword>
<dbReference type="Proteomes" id="UP000530660">
    <property type="component" value="Unassembled WGS sequence"/>
</dbReference>
<dbReference type="EMBL" id="VWRR01000003">
    <property type="protein sequence ID" value="KAF6004654.1"/>
    <property type="molecule type" value="Genomic_DNA"/>
</dbReference>
<comment type="caution">
    <text evidence="3">The sequence shown here is derived from an EMBL/GenBank/DDBJ whole genome shotgun (WGS) entry which is preliminary data.</text>
</comment>
<feature type="transmembrane region" description="Helical" evidence="2">
    <location>
        <begin position="309"/>
        <end position="329"/>
    </location>
</feature>
<accession>A0A7J7IQ18</accession>
<evidence type="ECO:0000256" key="2">
    <source>
        <dbReference type="SAM" id="Phobius"/>
    </source>
</evidence>
<feature type="region of interest" description="Disordered" evidence="1">
    <location>
        <begin position="56"/>
        <end position="80"/>
    </location>
</feature>
<protein>
    <submittedName>
        <fullName evidence="3">Uncharacterized protein</fullName>
    </submittedName>
</protein>
<gene>
    <name evidence="3" type="ORF">F1559_004931</name>
</gene>
<name>A0A7J7IQ18_9RHOD</name>
<feature type="region of interest" description="Disordered" evidence="1">
    <location>
        <begin position="359"/>
        <end position="381"/>
    </location>
</feature>
<evidence type="ECO:0000256" key="1">
    <source>
        <dbReference type="SAM" id="MobiDB-lite"/>
    </source>
</evidence>
<keyword evidence="2" id="KW-1133">Transmembrane helix</keyword>
<keyword evidence="4" id="KW-1185">Reference proteome</keyword>
<organism evidence="3 4">
    <name type="scientific">Cyanidiococcus yangmingshanensis</name>
    <dbReference type="NCBI Taxonomy" id="2690220"/>
    <lineage>
        <taxon>Eukaryota</taxon>
        <taxon>Rhodophyta</taxon>
        <taxon>Bangiophyceae</taxon>
        <taxon>Cyanidiales</taxon>
        <taxon>Cyanidiaceae</taxon>
        <taxon>Cyanidiococcus</taxon>
    </lineage>
</organism>
<sequence length="381" mass="42585">MDTCSEGLAPRVSHRHRRCSSTNAWRLALTLLVLWLAFVLSVLAISPASADQAFQPGAHIGSEPSSEASEGAAKSSAVQRPPVGGSSYFFGHIFVKPDPKDVGEALGGQWLVDIQVLSMQSGKKLPPNKRWPSARAQVSFREFASYKPPPARGALEQWLIPEGPLSGSWEFKDDRGKRVARSPFRLIRLETNGPWSGRFTLYDLKDTEEAEGGPQPANASVFHEWFRFELERLPQSGIWSTRDWNNGNNTIATKGQRTEGPPNARVGLLHILDRNHFLIVLVDKDHDEVVYLSGLRGDTILPNSHMSKLGPALFIGLISIGSHLAFYYLNRHSPRQRLATHAAIARAVHARDRDQMWRQQYEHTRLDTPRPSAVRDGDKRE</sequence>